<proteinExistence type="predicted"/>
<keyword evidence="3" id="KW-1185">Reference proteome</keyword>
<organism evidence="2 3">
    <name type="scientific">Mollisia scopiformis</name>
    <name type="common">Conifer needle endophyte fungus</name>
    <name type="synonym">Phialocephala scopiformis</name>
    <dbReference type="NCBI Taxonomy" id="149040"/>
    <lineage>
        <taxon>Eukaryota</taxon>
        <taxon>Fungi</taxon>
        <taxon>Dikarya</taxon>
        <taxon>Ascomycota</taxon>
        <taxon>Pezizomycotina</taxon>
        <taxon>Leotiomycetes</taxon>
        <taxon>Helotiales</taxon>
        <taxon>Mollisiaceae</taxon>
        <taxon>Mollisia</taxon>
    </lineage>
</organism>
<dbReference type="InParanoid" id="A0A194X8B4"/>
<dbReference type="Proteomes" id="UP000070700">
    <property type="component" value="Unassembled WGS sequence"/>
</dbReference>
<dbReference type="OrthoDB" id="10254945at2759"/>
<dbReference type="KEGG" id="psco:LY89DRAFT_783262"/>
<evidence type="ECO:0000256" key="1">
    <source>
        <dbReference type="SAM" id="MobiDB-lite"/>
    </source>
</evidence>
<sequence length="749" mass="85648">MPPKYEYVDKTGQLLKKGPRDLKNQRLTDLAEKYSHPSTNNYPAKDITSSPLAGTFKSGFTPTSPFFSGVAGPYKKRRIFNHQKRRFYGFSAVELQELGVLAGVGDDPYDETYVDVMTGNIIGRTYRRDLDNPIHPLYARQNWEKESDIGLDNGPIPVRGEDTGYWLVSNDNIWAVLEPCLQLVSLLLDNANWFPWFDAILHGEIREVDPTRVPSAHVTKELYSIHMRPPAERNEPLQIQKTKDKLKAAAGTLMFRLSSGYCNPYTGAAQNHTVSYGMTRKNFMKRQPSFTVDIATELLQPLLTGELNYDERMLAQFQVATTILHETGHALWEHRYYDVTYDVYKEPYFEDETLPEMGWSLENHIWGGEPKDLNHPTYFAGGPGLPSMGVVRSYWFNECSTAHGVKDMVPLDEVKGPYNLARGSNPFYYIRYWPIPTTWFKDMHKKDKWEHLVRKFGADSLEMGPMTLGSEFRSNDRDPRNLKQKKNSDSNFNERFMFPAQRAALNPDEKVAAATENQRREKALEILKQMRALYSVKSEFMSDEERAAGAGAPVIEPMEVYTCKCPRYDAIKKHFLGNRGPQELAFDSMEFDIPEPTLLRYIQDRGGISLDAEDLRSFLHCCNVKKELFNYRPFPGTGMVTRIPAGWPAAPPKPIRAMQTPDQANYDKIKKVLLDNEFQDTMYGTRGEFRDMPIGDLGDLANSYLPAEEESILRDELPLILHEMAIRDPAILTLGPKNIVRLRTPIQAF</sequence>
<evidence type="ECO:0000313" key="2">
    <source>
        <dbReference type="EMBL" id="KUJ16032.1"/>
    </source>
</evidence>
<gene>
    <name evidence="2" type="ORF">LY89DRAFT_783262</name>
</gene>
<dbReference type="STRING" id="149040.A0A194X8B4"/>
<dbReference type="AlphaFoldDB" id="A0A194X8B4"/>
<dbReference type="GeneID" id="28832387"/>
<accession>A0A194X8B4</accession>
<dbReference type="RefSeq" id="XP_018070387.1">
    <property type="nucleotide sequence ID" value="XM_018222661.1"/>
</dbReference>
<dbReference type="EMBL" id="KQ947417">
    <property type="protein sequence ID" value="KUJ16032.1"/>
    <property type="molecule type" value="Genomic_DNA"/>
</dbReference>
<feature type="non-terminal residue" evidence="2">
    <location>
        <position position="749"/>
    </location>
</feature>
<name>A0A194X8B4_MOLSC</name>
<protein>
    <submittedName>
        <fullName evidence="2">Uncharacterized protein</fullName>
    </submittedName>
</protein>
<reference evidence="2 3" key="1">
    <citation type="submission" date="2015-10" db="EMBL/GenBank/DDBJ databases">
        <title>Full genome of DAOMC 229536 Phialocephala scopiformis, a fungal endophyte of spruce producing the potent anti-insectan compound rugulosin.</title>
        <authorList>
            <consortium name="DOE Joint Genome Institute"/>
            <person name="Walker A.K."/>
            <person name="Frasz S.L."/>
            <person name="Seifert K.A."/>
            <person name="Miller J.D."/>
            <person name="Mondo S.J."/>
            <person name="Labutti K."/>
            <person name="Lipzen A."/>
            <person name="Dockter R."/>
            <person name="Kennedy M."/>
            <person name="Grigoriev I.V."/>
            <person name="Spatafora J.W."/>
        </authorList>
    </citation>
    <scope>NUCLEOTIDE SEQUENCE [LARGE SCALE GENOMIC DNA]</scope>
    <source>
        <strain evidence="2 3">CBS 120377</strain>
    </source>
</reference>
<evidence type="ECO:0000313" key="3">
    <source>
        <dbReference type="Proteomes" id="UP000070700"/>
    </source>
</evidence>
<feature type="region of interest" description="Disordered" evidence="1">
    <location>
        <begin position="467"/>
        <end position="488"/>
    </location>
</feature>